<reference evidence="3" key="2">
    <citation type="journal article" date="2021" name="PeerJ">
        <title>Extensive microbial diversity within the chicken gut microbiome revealed by metagenomics and culture.</title>
        <authorList>
            <person name="Gilroy R."/>
            <person name="Ravi A."/>
            <person name="Getino M."/>
            <person name="Pursley I."/>
            <person name="Horton D.L."/>
            <person name="Alikhan N.F."/>
            <person name="Baker D."/>
            <person name="Gharbi K."/>
            <person name="Hall N."/>
            <person name="Watson M."/>
            <person name="Adriaenssens E.M."/>
            <person name="Foster-Nyarko E."/>
            <person name="Jarju S."/>
            <person name="Secka A."/>
            <person name="Antonio M."/>
            <person name="Oren A."/>
            <person name="Chaudhuri R.R."/>
            <person name="La Ragione R."/>
            <person name="Hildebrand F."/>
            <person name="Pallen M.J."/>
        </authorList>
    </citation>
    <scope>NUCLEOTIDE SEQUENCE</scope>
    <source>
        <strain evidence="3">ChiSjej5B23-6657</strain>
    </source>
</reference>
<evidence type="ECO:0000313" key="4">
    <source>
        <dbReference type="Proteomes" id="UP000823912"/>
    </source>
</evidence>
<accession>A0A9D1JBS1</accession>
<keyword evidence="2" id="KW-0472">Membrane</keyword>
<evidence type="ECO:0000256" key="1">
    <source>
        <dbReference type="SAM" id="MobiDB-lite"/>
    </source>
</evidence>
<feature type="compositionally biased region" description="Basic residues" evidence="1">
    <location>
        <begin position="175"/>
        <end position="185"/>
    </location>
</feature>
<comment type="caution">
    <text evidence="3">The sequence shown here is derived from an EMBL/GenBank/DDBJ whole genome shotgun (WGS) entry which is preliminary data.</text>
</comment>
<dbReference type="AlphaFoldDB" id="A0A9D1JBS1"/>
<reference evidence="3" key="1">
    <citation type="submission" date="2020-10" db="EMBL/GenBank/DDBJ databases">
        <authorList>
            <person name="Gilroy R."/>
        </authorList>
    </citation>
    <scope>NUCLEOTIDE SEQUENCE</scope>
    <source>
        <strain evidence="3">ChiSjej5B23-6657</strain>
    </source>
</reference>
<dbReference type="Proteomes" id="UP000823912">
    <property type="component" value="Unassembled WGS sequence"/>
</dbReference>
<protein>
    <recommendedName>
        <fullName evidence="5">DUF2953 domain-containing protein</fullName>
    </recommendedName>
</protein>
<dbReference type="EMBL" id="DVHM01000189">
    <property type="protein sequence ID" value="HIR71825.1"/>
    <property type="molecule type" value="Genomic_DNA"/>
</dbReference>
<name>A0A9D1JBS1_9FIRM</name>
<keyword evidence="2" id="KW-0812">Transmembrane</keyword>
<sequence length="305" mass="34006">MAVLLAILKVLGIILAVLVGIVLLTALYLLFFPVYVKIFAACDPSPDLRIRILGFLHFFQIRASYREGKTDWSAAAFWGKWILAPKNAGVEGPGATGDGAGENVRRKEPQASRASTGEAQISREPPTSEEPCAPHETSISEISREMQEPGTPGNRKPTGNPGKSQERKRTGQRNAGKKRTGRKKPSAADRLRNLRSGLPDASQRRAISFLIREGLAYLKKICPRLTKADADYSLGDPAWTGELTGIISLWPGVYGKNIHFRPDFESDGIYFRGYVQLESEIYFWQLALLLLKIYRNEDCRRLFDL</sequence>
<organism evidence="3 4">
    <name type="scientific">Candidatus Pullilachnospira gallistercoris</name>
    <dbReference type="NCBI Taxonomy" id="2840911"/>
    <lineage>
        <taxon>Bacteria</taxon>
        <taxon>Bacillati</taxon>
        <taxon>Bacillota</taxon>
        <taxon>Clostridia</taxon>
        <taxon>Lachnospirales</taxon>
        <taxon>Lachnospiraceae</taxon>
        <taxon>Lachnospiraceae incertae sedis</taxon>
        <taxon>Candidatus Pullilachnospira</taxon>
    </lineage>
</organism>
<evidence type="ECO:0008006" key="5">
    <source>
        <dbReference type="Google" id="ProtNLM"/>
    </source>
</evidence>
<feature type="transmembrane region" description="Helical" evidence="2">
    <location>
        <begin position="6"/>
        <end position="31"/>
    </location>
</feature>
<proteinExistence type="predicted"/>
<evidence type="ECO:0000313" key="3">
    <source>
        <dbReference type="EMBL" id="HIR71825.1"/>
    </source>
</evidence>
<evidence type="ECO:0000256" key="2">
    <source>
        <dbReference type="SAM" id="Phobius"/>
    </source>
</evidence>
<keyword evidence="2" id="KW-1133">Transmembrane helix</keyword>
<feature type="region of interest" description="Disordered" evidence="1">
    <location>
        <begin position="92"/>
        <end position="197"/>
    </location>
</feature>
<gene>
    <name evidence="3" type="ORF">IAA55_11185</name>
</gene>